<reference evidence="1" key="1">
    <citation type="journal article" date="2019" name="Sci. Rep.">
        <title>Draft genome of Tanacetum cinerariifolium, the natural source of mosquito coil.</title>
        <authorList>
            <person name="Yamashiro T."/>
            <person name="Shiraishi A."/>
            <person name="Satake H."/>
            <person name="Nakayama K."/>
        </authorList>
    </citation>
    <scope>NUCLEOTIDE SEQUENCE</scope>
</reference>
<sequence length="86" mass="10146">MNRAKDAKVIDIGDQLLMLIKTQVETELMLEEKFKDLYEKKCLSDEPLTISLDEIRTDDKLHYVEESVDREVKRLKKISIPIIKVR</sequence>
<dbReference type="GO" id="GO:0003964">
    <property type="term" value="F:RNA-directed DNA polymerase activity"/>
    <property type="evidence" value="ECO:0007669"/>
    <property type="project" value="UniProtKB-KW"/>
</dbReference>
<keyword evidence="1" id="KW-0808">Transferase</keyword>
<dbReference type="EMBL" id="BKCJ010118866">
    <property type="protein sequence ID" value="GEX61251.1"/>
    <property type="molecule type" value="Genomic_DNA"/>
</dbReference>
<evidence type="ECO:0000313" key="1">
    <source>
        <dbReference type="EMBL" id="GEX61251.1"/>
    </source>
</evidence>
<accession>A0A699H7H1</accession>
<proteinExistence type="predicted"/>
<gene>
    <name evidence="1" type="ORF">Tci_333226</name>
</gene>
<organism evidence="1">
    <name type="scientific">Tanacetum cinerariifolium</name>
    <name type="common">Dalmatian daisy</name>
    <name type="synonym">Chrysanthemum cinerariifolium</name>
    <dbReference type="NCBI Taxonomy" id="118510"/>
    <lineage>
        <taxon>Eukaryota</taxon>
        <taxon>Viridiplantae</taxon>
        <taxon>Streptophyta</taxon>
        <taxon>Embryophyta</taxon>
        <taxon>Tracheophyta</taxon>
        <taxon>Spermatophyta</taxon>
        <taxon>Magnoliopsida</taxon>
        <taxon>eudicotyledons</taxon>
        <taxon>Gunneridae</taxon>
        <taxon>Pentapetalae</taxon>
        <taxon>asterids</taxon>
        <taxon>campanulids</taxon>
        <taxon>Asterales</taxon>
        <taxon>Asteraceae</taxon>
        <taxon>Asteroideae</taxon>
        <taxon>Anthemideae</taxon>
        <taxon>Anthemidinae</taxon>
        <taxon>Tanacetum</taxon>
    </lineage>
</organism>
<keyword evidence="1" id="KW-0548">Nucleotidyltransferase</keyword>
<comment type="caution">
    <text evidence="1">The sequence shown here is derived from an EMBL/GenBank/DDBJ whole genome shotgun (WGS) entry which is preliminary data.</text>
</comment>
<protein>
    <submittedName>
        <fullName evidence="1">Putative reverse transcriptase domain-containing protein</fullName>
    </submittedName>
</protein>
<dbReference type="AlphaFoldDB" id="A0A699H7H1"/>
<name>A0A699H7H1_TANCI</name>
<keyword evidence="1" id="KW-0695">RNA-directed DNA polymerase</keyword>